<dbReference type="SUPFAM" id="SSF56281">
    <property type="entry name" value="Metallo-hydrolase/oxidoreductase"/>
    <property type="match status" value="1"/>
</dbReference>
<sequence length="168" mass="18964">MDPIGIINTHAHLDHIGAVYPLKEKYQIPFYLNVNEKLILDMYEQTCEMFGIIPKEKPEVDIWFTDEGKIRIGEFHFNTLNTPGHTPGGTCLELGNHIFVGDTLFRGSVGRTDLPGGDWSTLESSLVHIIQSFNHNKIVHSGHGPDTTLLIELEKNPFLIELCDKQNL</sequence>
<dbReference type="GO" id="GO:0046872">
    <property type="term" value="F:metal ion binding"/>
    <property type="evidence" value="ECO:0007669"/>
    <property type="project" value="UniProtKB-KW"/>
</dbReference>
<evidence type="ECO:0000256" key="2">
    <source>
        <dbReference type="ARBA" id="ARBA00022723"/>
    </source>
</evidence>
<dbReference type="CDD" id="cd06262">
    <property type="entry name" value="metallo-hydrolase-like_MBL-fold"/>
    <property type="match status" value="1"/>
</dbReference>
<dbReference type="Gene3D" id="3.60.15.10">
    <property type="entry name" value="Ribonuclease Z/Hydroxyacylglutathione hydrolase-like"/>
    <property type="match status" value="1"/>
</dbReference>
<dbReference type="GO" id="GO:0016787">
    <property type="term" value="F:hydrolase activity"/>
    <property type="evidence" value="ECO:0007669"/>
    <property type="project" value="UniProtKB-KW"/>
</dbReference>
<dbReference type="EMBL" id="UINC01065506">
    <property type="protein sequence ID" value="SVB95249.1"/>
    <property type="molecule type" value="Genomic_DNA"/>
</dbReference>
<evidence type="ECO:0000259" key="5">
    <source>
        <dbReference type="SMART" id="SM00849"/>
    </source>
</evidence>
<dbReference type="PANTHER" id="PTHR46233:SF3">
    <property type="entry name" value="HYDROXYACYLGLUTATHIONE HYDROLASE GLOC"/>
    <property type="match status" value="1"/>
</dbReference>
<evidence type="ECO:0000313" key="6">
    <source>
        <dbReference type="EMBL" id="SVB95249.1"/>
    </source>
</evidence>
<organism evidence="6">
    <name type="scientific">marine metagenome</name>
    <dbReference type="NCBI Taxonomy" id="408172"/>
    <lineage>
        <taxon>unclassified sequences</taxon>
        <taxon>metagenomes</taxon>
        <taxon>ecological metagenomes</taxon>
    </lineage>
</organism>
<protein>
    <recommendedName>
        <fullName evidence="5">Metallo-beta-lactamase domain-containing protein</fullName>
    </recommendedName>
</protein>
<accession>A0A382I7N0</accession>
<comment type="cofactor">
    <cofactor evidence="1">
        <name>Zn(2+)</name>
        <dbReference type="ChEBI" id="CHEBI:29105"/>
    </cofactor>
</comment>
<dbReference type="AlphaFoldDB" id="A0A382I7N0"/>
<evidence type="ECO:0000256" key="1">
    <source>
        <dbReference type="ARBA" id="ARBA00001947"/>
    </source>
</evidence>
<evidence type="ECO:0000256" key="3">
    <source>
        <dbReference type="ARBA" id="ARBA00022801"/>
    </source>
</evidence>
<proteinExistence type="predicted"/>
<keyword evidence="3" id="KW-0378">Hydrolase</keyword>
<dbReference type="Pfam" id="PF00753">
    <property type="entry name" value="Lactamase_B"/>
    <property type="match status" value="1"/>
</dbReference>
<dbReference type="InterPro" id="IPR001279">
    <property type="entry name" value="Metallo-B-lactamas"/>
</dbReference>
<gene>
    <name evidence="6" type="ORF">METZ01_LOCUS248103</name>
</gene>
<name>A0A382I7N0_9ZZZZ</name>
<keyword evidence="2" id="KW-0479">Metal-binding</keyword>
<dbReference type="SMART" id="SM00849">
    <property type="entry name" value="Lactamase_B"/>
    <property type="match status" value="1"/>
</dbReference>
<dbReference type="InterPro" id="IPR051453">
    <property type="entry name" value="MBL_Glyoxalase_II"/>
</dbReference>
<feature type="domain" description="Metallo-beta-lactamase" evidence="5">
    <location>
        <begin position="2"/>
        <end position="143"/>
    </location>
</feature>
<dbReference type="InterPro" id="IPR036866">
    <property type="entry name" value="RibonucZ/Hydroxyglut_hydro"/>
</dbReference>
<reference evidence="6" key="1">
    <citation type="submission" date="2018-05" db="EMBL/GenBank/DDBJ databases">
        <authorList>
            <person name="Lanie J.A."/>
            <person name="Ng W.-L."/>
            <person name="Kazmierczak K.M."/>
            <person name="Andrzejewski T.M."/>
            <person name="Davidsen T.M."/>
            <person name="Wayne K.J."/>
            <person name="Tettelin H."/>
            <person name="Glass J.I."/>
            <person name="Rusch D."/>
            <person name="Podicherti R."/>
            <person name="Tsui H.-C.T."/>
            <person name="Winkler M.E."/>
        </authorList>
    </citation>
    <scope>NUCLEOTIDE SEQUENCE</scope>
</reference>
<evidence type="ECO:0000256" key="4">
    <source>
        <dbReference type="ARBA" id="ARBA00022833"/>
    </source>
</evidence>
<keyword evidence="4" id="KW-0862">Zinc</keyword>
<dbReference type="PANTHER" id="PTHR46233">
    <property type="entry name" value="HYDROXYACYLGLUTATHIONE HYDROLASE GLOC"/>
    <property type="match status" value="1"/>
</dbReference>